<proteinExistence type="predicted"/>
<reference evidence="1" key="1">
    <citation type="submission" date="2022-11" db="EMBL/GenBank/DDBJ databases">
        <title>Minimal conservation of predation-associated metabolite biosynthetic gene clusters underscores biosynthetic potential of Myxococcota including descriptions for ten novel species: Archangium lansinium sp. nov., Myxococcus landrumus sp. nov., Nannocystis bai.</title>
        <authorList>
            <person name="Ahearne A."/>
            <person name="Stevens C."/>
            <person name="Phillips K."/>
        </authorList>
    </citation>
    <scope>NUCLEOTIDE SEQUENCE</scope>
    <source>
        <strain evidence="1">Na p29</strain>
    </source>
</reference>
<evidence type="ECO:0000313" key="1">
    <source>
        <dbReference type="EMBL" id="MCY1012536.1"/>
    </source>
</evidence>
<organism evidence="1 2">
    <name type="scientific">Nannocystis pusilla</name>
    <dbReference type="NCBI Taxonomy" id="889268"/>
    <lineage>
        <taxon>Bacteria</taxon>
        <taxon>Pseudomonadati</taxon>
        <taxon>Myxococcota</taxon>
        <taxon>Polyangia</taxon>
        <taxon>Nannocystales</taxon>
        <taxon>Nannocystaceae</taxon>
        <taxon>Nannocystis</taxon>
    </lineage>
</organism>
<dbReference type="RefSeq" id="WP_267775985.1">
    <property type="nucleotide sequence ID" value="NZ_JAPNKE010000002.1"/>
</dbReference>
<name>A0A9X3J2C1_9BACT</name>
<sequence length="364" mass="40004">MSKHNELRAQHGEPAFKPYFLRYLATKGVDESAWAQAWNSWHTRMDADKSGQLWARFNAAQTALTMQAHFGDVADMSQEVRGGLTLDMFARLSAEASQPGVDFDGLLARHGVGMAVWNSGRDAWNQAMSQDTMHKITTQYGQLYAKYNPAHVAAMQAQAAQMIANRAAVSAQEEEPEVEYTVESALAELQSPVPRTRWHAAHLLAQKIQTELEGDRARQRQALAACVPQLLEALDRHDKETVSSAEAAARDLVELGQTGDEAKGAVTRCLLRGREHLATAQAAFAPIQNKNVPERIYLQSEIQDYTSLVETLEEILADWNDAGADADEASAPSVGGDRTADDEGLAAKAAGARSWWDKIMSLFR</sequence>
<dbReference type="AlphaFoldDB" id="A0A9X3J2C1"/>
<dbReference type="Proteomes" id="UP001150924">
    <property type="component" value="Unassembled WGS sequence"/>
</dbReference>
<dbReference type="EMBL" id="JAPNKE010000002">
    <property type="protein sequence ID" value="MCY1012536.1"/>
    <property type="molecule type" value="Genomic_DNA"/>
</dbReference>
<protein>
    <submittedName>
        <fullName evidence="1">Uncharacterized protein</fullName>
    </submittedName>
</protein>
<gene>
    <name evidence="1" type="ORF">OV079_44805</name>
</gene>
<comment type="caution">
    <text evidence="1">The sequence shown here is derived from an EMBL/GenBank/DDBJ whole genome shotgun (WGS) entry which is preliminary data.</text>
</comment>
<evidence type="ECO:0000313" key="2">
    <source>
        <dbReference type="Proteomes" id="UP001150924"/>
    </source>
</evidence>
<accession>A0A9X3J2C1</accession>
<keyword evidence="2" id="KW-1185">Reference proteome</keyword>